<evidence type="ECO:0000313" key="1">
    <source>
        <dbReference type="EMBL" id="KAG7294574.1"/>
    </source>
</evidence>
<organism evidence="1 2">
    <name type="scientific">Staphylotrichum longicolle</name>
    <dbReference type="NCBI Taxonomy" id="669026"/>
    <lineage>
        <taxon>Eukaryota</taxon>
        <taxon>Fungi</taxon>
        <taxon>Dikarya</taxon>
        <taxon>Ascomycota</taxon>
        <taxon>Pezizomycotina</taxon>
        <taxon>Sordariomycetes</taxon>
        <taxon>Sordariomycetidae</taxon>
        <taxon>Sordariales</taxon>
        <taxon>Chaetomiaceae</taxon>
        <taxon>Staphylotrichum</taxon>
    </lineage>
</organism>
<accession>A0AAD4I0P1</accession>
<dbReference type="EMBL" id="JAHCVI010000001">
    <property type="protein sequence ID" value="KAG7294574.1"/>
    <property type="molecule type" value="Genomic_DNA"/>
</dbReference>
<comment type="caution">
    <text evidence="1">The sequence shown here is derived from an EMBL/GenBank/DDBJ whole genome shotgun (WGS) entry which is preliminary data.</text>
</comment>
<dbReference type="Proteomes" id="UP001197093">
    <property type="component" value="Unassembled WGS sequence"/>
</dbReference>
<protein>
    <submittedName>
        <fullName evidence="1">Uncharacterized protein</fullName>
    </submittedName>
</protein>
<name>A0AAD4I0P1_9PEZI</name>
<reference evidence="1" key="1">
    <citation type="submission" date="2023-02" db="EMBL/GenBank/DDBJ databases">
        <authorList>
            <person name="Palmer J.M."/>
        </authorList>
    </citation>
    <scope>NUCLEOTIDE SEQUENCE</scope>
    <source>
        <strain evidence="1">FW57</strain>
    </source>
</reference>
<proteinExistence type="predicted"/>
<gene>
    <name evidence="1" type="ORF">NEMBOFW57_004650</name>
</gene>
<evidence type="ECO:0000313" key="2">
    <source>
        <dbReference type="Proteomes" id="UP001197093"/>
    </source>
</evidence>
<keyword evidence="2" id="KW-1185">Reference proteome</keyword>
<sequence length="192" mass="22008">MVDDAALARILSTDIAELTFSEIFDGLPTEDSFREFNARMPGNPVFQLEHTSLCPGVTERLLSAFQRSHLGTREFELRLIELLAVACHQIAVYLYILDEGNHKHRLYEEWRETPDAREFPGQYVVPTPFYHSSYIFDQQYPNGVADIVGYWAEANIFGGVVLFDRGESGTECRDLFLHPARFKGPRTIFPLF</sequence>
<dbReference type="AlphaFoldDB" id="A0AAD4I0P1"/>